<evidence type="ECO:0000256" key="7">
    <source>
        <dbReference type="ARBA" id="ARBA00022777"/>
    </source>
</evidence>
<evidence type="ECO:0000256" key="9">
    <source>
        <dbReference type="ARBA" id="ARBA00022989"/>
    </source>
</evidence>
<evidence type="ECO:0000256" key="6">
    <source>
        <dbReference type="ARBA" id="ARBA00022741"/>
    </source>
</evidence>
<evidence type="ECO:0000259" key="14">
    <source>
        <dbReference type="PROSITE" id="PS50112"/>
    </source>
</evidence>
<evidence type="ECO:0000313" key="17">
    <source>
        <dbReference type="EMBL" id="MBF4694468.1"/>
    </source>
</evidence>
<dbReference type="CDD" id="cd01949">
    <property type="entry name" value="GGDEF"/>
    <property type="match status" value="1"/>
</dbReference>
<feature type="coiled-coil region" evidence="12">
    <location>
        <begin position="344"/>
        <end position="385"/>
    </location>
</feature>
<evidence type="ECO:0000313" key="18">
    <source>
        <dbReference type="Proteomes" id="UP000614200"/>
    </source>
</evidence>
<feature type="transmembrane region" description="Helical" evidence="13">
    <location>
        <begin position="277"/>
        <end position="297"/>
    </location>
</feature>
<dbReference type="InterPro" id="IPR033479">
    <property type="entry name" value="dCache_1"/>
</dbReference>
<dbReference type="CDD" id="cd18773">
    <property type="entry name" value="PDC1_HK_sensor"/>
    <property type="match status" value="1"/>
</dbReference>
<dbReference type="PANTHER" id="PTHR43155:SF2">
    <property type="entry name" value="CYCLIC DI-GMP PHOSPHODIESTERASE PA4108"/>
    <property type="match status" value="1"/>
</dbReference>
<dbReference type="InterPro" id="IPR037522">
    <property type="entry name" value="HD_GYP_dom"/>
</dbReference>
<dbReference type="PROSITE" id="PS51832">
    <property type="entry name" value="HD_GYP"/>
    <property type="match status" value="1"/>
</dbReference>
<feature type="domain" description="PAS" evidence="14">
    <location>
        <begin position="385"/>
        <end position="429"/>
    </location>
</feature>
<dbReference type="Proteomes" id="UP000614200">
    <property type="component" value="Unassembled WGS sequence"/>
</dbReference>
<dbReference type="Gene3D" id="1.10.3210.10">
    <property type="entry name" value="Hypothetical protein af1432"/>
    <property type="match status" value="1"/>
</dbReference>
<dbReference type="SMART" id="SM00267">
    <property type="entry name" value="GGDEF"/>
    <property type="match status" value="1"/>
</dbReference>
<accession>A0ABR9ZVH8</accession>
<evidence type="ECO:0000256" key="5">
    <source>
        <dbReference type="ARBA" id="ARBA00022692"/>
    </source>
</evidence>
<dbReference type="PANTHER" id="PTHR43155">
    <property type="entry name" value="CYCLIC DI-GMP PHOSPHODIESTERASE PA4108-RELATED"/>
    <property type="match status" value="1"/>
</dbReference>
<dbReference type="NCBIfam" id="TIGR00254">
    <property type="entry name" value="GGDEF"/>
    <property type="match status" value="1"/>
</dbReference>
<dbReference type="PROSITE" id="PS50887">
    <property type="entry name" value="GGDEF"/>
    <property type="match status" value="1"/>
</dbReference>
<dbReference type="InterPro" id="IPR000014">
    <property type="entry name" value="PAS"/>
</dbReference>
<feature type="domain" description="HD-GYP" evidence="16">
    <location>
        <begin position="659"/>
        <end position="850"/>
    </location>
</feature>
<dbReference type="SMART" id="SM00471">
    <property type="entry name" value="HDc"/>
    <property type="match status" value="1"/>
</dbReference>
<evidence type="ECO:0000259" key="15">
    <source>
        <dbReference type="PROSITE" id="PS50887"/>
    </source>
</evidence>
<proteinExistence type="predicted"/>
<dbReference type="InterPro" id="IPR029787">
    <property type="entry name" value="Nucleotide_cyclase"/>
</dbReference>
<dbReference type="NCBIfam" id="TIGR00229">
    <property type="entry name" value="sensory_box"/>
    <property type="match status" value="1"/>
</dbReference>
<dbReference type="Pfam" id="PF02743">
    <property type="entry name" value="dCache_1"/>
    <property type="match status" value="1"/>
</dbReference>
<dbReference type="CDD" id="cd00077">
    <property type="entry name" value="HDc"/>
    <property type="match status" value="1"/>
</dbReference>
<evidence type="ECO:0000256" key="13">
    <source>
        <dbReference type="SAM" id="Phobius"/>
    </source>
</evidence>
<evidence type="ECO:0000259" key="16">
    <source>
        <dbReference type="PROSITE" id="PS51832"/>
    </source>
</evidence>
<reference evidence="17 18" key="1">
    <citation type="submission" date="2020-11" db="EMBL/GenBank/DDBJ databases">
        <title>Fusibacter basophilias sp. nov.</title>
        <authorList>
            <person name="Qiu D."/>
        </authorList>
    </citation>
    <scope>NUCLEOTIDE SEQUENCE [LARGE SCALE GENOMIC DNA]</scope>
    <source>
        <strain evidence="17 18">Q10-2</strain>
    </source>
</reference>
<keyword evidence="10" id="KW-0902">Two-component regulatory system</keyword>
<keyword evidence="4" id="KW-0808">Transferase</keyword>
<dbReference type="InterPro" id="IPR029151">
    <property type="entry name" value="Sensor-like_sf"/>
</dbReference>
<dbReference type="SMART" id="SM00091">
    <property type="entry name" value="PAS"/>
    <property type="match status" value="1"/>
</dbReference>
<evidence type="ECO:0000256" key="4">
    <source>
        <dbReference type="ARBA" id="ARBA00022679"/>
    </source>
</evidence>
<evidence type="ECO:0000256" key="10">
    <source>
        <dbReference type="ARBA" id="ARBA00023012"/>
    </source>
</evidence>
<gene>
    <name evidence="17" type="ORF">ISU02_15260</name>
</gene>
<dbReference type="Gene3D" id="3.30.450.20">
    <property type="entry name" value="PAS domain"/>
    <property type="match status" value="3"/>
</dbReference>
<comment type="caution">
    <text evidence="17">The sequence shown here is derived from an EMBL/GenBank/DDBJ whole genome shotgun (WGS) entry which is preliminary data.</text>
</comment>
<dbReference type="CDD" id="cd00130">
    <property type="entry name" value="PAS"/>
    <property type="match status" value="1"/>
</dbReference>
<feature type="domain" description="GGDEF" evidence="15">
    <location>
        <begin position="538"/>
        <end position="673"/>
    </location>
</feature>
<organism evidence="17 18">
    <name type="scientific">Fusibacter ferrireducens</name>
    <dbReference type="NCBI Taxonomy" id="2785058"/>
    <lineage>
        <taxon>Bacteria</taxon>
        <taxon>Bacillati</taxon>
        <taxon>Bacillota</taxon>
        <taxon>Clostridia</taxon>
        <taxon>Eubacteriales</taxon>
        <taxon>Eubacteriales Family XII. Incertae Sedis</taxon>
        <taxon>Fusibacter</taxon>
    </lineage>
</organism>
<dbReference type="SUPFAM" id="SSF55073">
    <property type="entry name" value="Nucleotide cyclase"/>
    <property type="match status" value="1"/>
</dbReference>
<sequence length="850" mass="97280">MNRIIRGINFIYVLLLLLVLVFVNLQFKDAGVVLSEEVKRNAMLSVDIMDHQVNEWIVENEKVLFTASDYIKANLTDSELILEMLEDKLDKHDLFSSMYYGTMDNKLISTSSFIPPSNFDLRETPWYEEAAKAEHIVITDPFLNAIKNSWIVTIAVPVYDDFGHLKGVVAGDIMLERLKSVLDDSEKFGQSVTYLLSAKGEKMFGIDSFEQSQDTLGLMKNWYDTREDRVKSYGMLEEQVGKVKGYFHYHEFTDLGWILMSFSPINNYSDSLTRLQFFSLMLSAAIIGTFVILIFILRTVITKPLFEFEQQVENIDLERETNQQIVLSSNQALGKLSSKINIMLQKFFEQVNALNDDRDELMALNEELEATYSQLVATEQEVTRQKQNFEALFRNAQDAIVMFDQDHQVLEINESFEKLFGYNINEIVGMDLDVILSDGVYRREAETLTKKVFGGEMVRFESVRYGKNKTPHHVSIQGVPMTHQGVMIGGYGVYADISERKRREANLAYISTHDDLTTLYNRAYFEKKITELKKAEHLPLGIIMMDVNGLKLINDAFGHRAGDHLLNEIAMQVKDICNHGEIIARMGGDEFSVLVTNSTHEMLEHLTDEILTRCNQIKVDEVSISVSLGHAQLVTLNDSIADVFKTAEDYLNKRKLTEGPSVRGKAIYTIVNTLHEKNKREEQHSMRVSELSYELGKALKLSDREVNELKTIGLLHDVGKIAIDEKILNKEGRLTAEEYSEMQKHPEIGYRILSAVNEMSEIAEHVLAHHESFDGKGYPKGLKGEEIPYLARIITVVDAFDAMTSDRTYRKAMTYEEAYVELRRVSGIQFDPNIVETFIEYLENIRKKLN</sequence>
<dbReference type="InterPro" id="IPR035965">
    <property type="entry name" value="PAS-like_dom_sf"/>
</dbReference>
<dbReference type="InterPro" id="IPR043128">
    <property type="entry name" value="Rev_trsase/Diguanyl_cyclase"/>
</dbReference>
<dbReference type="Gene3D" id="3.30.70.270">
    <property type="match status" value="1"/>
</dbReference>
<keyword evidence="8" id="KW-0067">ATP-binding</keyword>
<dbReference type="Pfam" id="PF08448">
    <property type="entry name" value="PAS_4"/>
    <property type="match status" value="1"/>
</dbReference>
<keyword evidence="2" id="KW-1003">Cell membrane</keyword>
<keyword evidence="5 13" id="KW-0812">Transmembrane</keyword>
<dbReference type="SUPFAM" id="SSF55785">
    <property type="entry name" value="PYP-like sensor domain (PAS domain)"/>
    <property type="match status" value="1"/>
</dbReference>
<keyword evidence="6" id="KW-0547">Nucleotide-binding</keyword>
<dbReference type="Pfam" id="PF13487">
    <property type="entry name" value="HD_5"/>
    <property type="match status" value="1"/>
</dbReference>
<evidence type="ECO:0000256" key="1">
    <source>
        <dbReference type="ARBA" id="ARBA00004651"/>
    </source>
</evidence>
<keyword evidence="3" id="KW-0597">Phosphoprotein</keyword>
<dbReference type="InterPro" id="IPR006675">
    <property type="entry name" value="HDIG_dom"/>
</dbReference>
<comment type="subcellular location">
    <subcellularLocation>
        <location evidence="1">Cell membrane</location>
        <topology evidence="1">Multi-pass membrane protein</topology>
    </subcellularLocation>
</comment>
<keyword evidence="7" id="KW-0418">Kinase</keyword>
<dbReference type="RefSeq" id="WP_194702703.1">
    <property type="nucleotide sequence ID" value="NZ_JADKNH010000009.1"/>
</dbReference>
<dbReference type="Pfam" id="PF00990">
    <property type="entry name" value="GGDEF"/>
    <property type="match status" value="1"/>
</dbReference>
<evidence type="ECO:0000256" key="3">
    <source>
        <dbReference type="ARBA" id="ARBA00022553"/>
    </source>
</evidence>
<evidence type="ECO:0000256" key="11">
    <source>
        <dbReference type="ARBA" id="ARBA00023136"/>
    </source>
</evidence>
<evidence type="ECO:0000256" key="12">
    <source>
        <dbReference type="SAM" id="Coils"/>
    </source>
</evidence>
<dbReference type="InterPro" id="IPR013656">
    <property type="entry name" value="PAS_4"/>
</dbReference>
<dbReference type="InterPro" id="IPR000160">
    <property type="entry name" value="GGDEF_dom"/>
</dbReference>
<evidence type="ECO:0000256" key="8">
    <source>
        <dbReference type="ARBA" id="ARBA00022840"/>
    </source>
</evidence>
<dbReference type="NCBIfam" id="TIGR00277">
    <property type="entry name" value="HDIG"/>
    <property type="match status" value="1"/>
</dbReference>
<keyword evidence="18" id="KW-1185">Reference proteome</keyword>
<dbReference type="SUPFAM" id="SSF109604">
    <property type="entry name" value="HD-domain/PDEase-like"/>
    <property type="match status" value="1"/>
</dbReference>
<protein>
    <submittedName>
        <fullName evidence="17">Diguanylate cyclase</fullName>
    </submittedName>
</protein>
<dbReference type="InterPro" id="IPR003607">
    <property type="entry name" value="HD/PDEase_dom"/>
</dbReference>
<dbReference type="PROSITE" id="PS50112">
    <property type="entry name" value="PAS"/>
    <property type="match status" value="1"/>
</dbReference>
<keyword evidence="9 13" id="KW-1133">Transmembrane helix</keyword>
<dbReference type="SUPFAM" id="SSF103190">
    <property type="entry name" value="Sensory domain-like"/>
    <property type="match status" value="1"/>
</dbReference>
<name>A0ABR9ZVH8_9FIRM</name>
<keyword evidence="12" id="KW-0175">Coiled coil</keyword>
<dbReference type="EMBL" id="JADKNH010000009">
    <property type="protein sequence ID" value="MBF4694468.1"/>
    <property type="molecule type" value="Genomic_DNA"/>
</dbReference>
<keyword evidence="11 13" id="KW-0472">Membrane</keyword>
<evidence type="ECO:0000256" key="2">
    <source>
        <dbReference type="ARBA" id="ARBA00022475"/>
    </source>
</evidence>